<proteinExistence type="predicted"/>
<name>A0A3S0QE94_9BACT</name>
<feature type="transmembrane region" description="Helical" evidence="1">
    <location>
        <begin position="12"/>
        <end position="32"/>
    </location>
</feature>
<feature type="transmembrane region" description="Helical" evidence="1">
    <location>
        <begin position="194"/>
        <end position="215"/>
    </location>
</feature>
<feature type="transmembrane region" description="Helical" evidence="1">
    <location>
        <begin position="130"/>
        <end position="148"/>
    </location>
</feature>
<dbReference type="EMBL" id="RXOF01000021">
    <property type="protein sequence ID" value="RTQ45265.1"/>
    <property type="molecule type" value="Genomic_DNA"/>
</dbReference>
<dbReference type="AlphaFoldDB" id="A0A3S0QE94"/>
<dbReference type="Proteomes" id="UP000282184">
    <property type="component" value="Unassembled WGS sequence"/>
</dbReference>
<protein>
    <submittedName>
        <fullName evidence="2">Uncharacterized protein</fullName>
    </submittedName>
</protein>
<dbReference type="OrthoDB" id="880589at2"/>
<keyword evidence="1" id="KW-1133">Transmembrane helix</keyword>
<organism evidence="2 3">
    <name type="scientific">Hymenobacter gummosus</name>
    <dbReference type="NCBI Taxonomy" id="1776032"/>
    <lineage>
        <taxon>Bacteria</taxon>
        <taxon>Pseudomonadati</taxon>
        <taxon>Bacteroidota</taxon>
        <taxon>Cytophagia</taxon>
        <taxon>Cytophagales</taxon>
        <taxon>Hymenobacteraceae</taxon>
        <taxon>Hymenobacter</taxon>
    </lineage>
</organism>
<sequence length="248" mass="28264">MEPQIPAWVSKAHVFINYLGSFGIIIPALLGWRQRNRLPTPMHAVWWYCIYWSLEAPVNVYCRRVLHQNHPLHHVDVLVETWLLGLAYYEALGRRRQPWWLAAGAFFTAIAVADATIFSDIFHANVYARTVQTILLLACIMLYFERWIHEANRQVRPLDGMFYISAGLFIYYAGSITGYVLAPFARSVSWDAQTALGIVIDALFLGCLGLIIAGFRAERRLQVEAPTTVEANPATMTVPVRRREKQGT</sequence>
<evidence type="ECO:0000313" key="3">
    <source>
        <dbReference type="Proteomes" id="UP000282184"/>
    </source>
</evidence>
<keyword evidence="1" id="KW-0812">Transmembrane</keyword>
<feature type="transmembrane region" description="Helical" evidence="1">
    <location>
        <begin position="99"/>
        <end position="118"/>
    </location>
</feature>
<reference evidence="2 3" key="1">
    <citation type="submission" date="2018-12" db="EMBL/GenBank/DDBJ databases">
        <title>Hymenobacter gummosus sp. nov., isolated from a spring.</title>
        <authorList>
            <person name="Nie L."/>
        </authorList>
    </citation>
    <scope>NUCLEOTIDE SEQUENCE [LARGE SCALE GENOMIC DNA]</scope>
    <source>
        <strain evidence="2 3">KCTC 52166</strain>
    </source>
</reference>
<evidence type="ECO:0000313" key="2">
    <source>
        <dbReference type="EMBL" id="RTQ45265.1"/>
    </source>
</evidence>
<dbReference type="RefSeq" id="WP_126696078.1">
    <property type="nucleotide sequence ID" value="NZ_RXOF01000021.1"/>
</dbReference>
<keyword evidence="1" id="KW-0472">Membrane</keyword>
<evidence type="ECO:0000256" key="1">
    <source>
        <dbReference type="SAM" id="Phobius"/>
    </source>
</evidence>
<keyword evidence="3" id="KW-1185">Reference proteome</keyword>
<accession>A0A3S0QE94</accession>
<feature type="transmembrane region" description="Helical" evidence="1">
    <location>
        <begin position="160"/>
        <end position="182"/>
    </location>
</feature>
<comment type="caution">
    <text evidence="2">The sequence shown here is derived from an EMBL/GenBank/DDBJ whole genome shotgun (WGS) entry which is preliminary data.</text>
</comment>
<gene>
    <name evidence="2" type="ORF">EJV47_25645</name>
</gene>